<sequence length="40" mass="4663">MGWPLVYIIRHPNHYQLISLTNYAACYRVRTSRKASKIAA</sequence>
<evidence type="ECO:0000313" key="1">
    <source>
        <dbReference type="EMBL" id="SAL21299.1"/>
    </source>
</evidence>
<name>A0A158FPJ2_9BURK</name>
<protein>
    <submittedName>
        <fullName evidence="1">Uncharacterized protein</fullName>
    </submittedName>
</protein>
<dbReference type="AlphaFoldDB" id="A0A158FPJ2"/>
<dbReference type="EMBL" id="FCOK02000006">
    <property type="protein sequence ID" value="SAL21299.1"/>
    <property type="molecule type" value="Genomic_DNA"/>
</dbReference>
<evidence type="ECO:0000313" key="2">
    <source>
        <dbReference type="Proteomes" id="UP000054683"/>
    </source>
</evidence>
<accession>A0A158FPJ2</accession>
<dbReference type="Proteomes" id="UP000054683">
    <property type="component" value="Unassembled WGS sequence"/>
</dbReference>
<reference evidence="1 2" key="1">
    <citation type="submission" date="2016-01" db="EMBL/GenBank/DDBJ databases">
        <authorList>
            <person name="Oliw E.H."/>
        </authorList>
    </citation>
    <scope>NUCLEOTIDE SEQUENCE [LARGE SCALE GENOMIC DNA]</scope>
    <source>
        <strain evidence="1">LMG 27134</strain>
    </source>
</reference>
<gene>
    <name evidence="1" type="ORF">AWB69_01413</name>
</gene>
<organism evidence="1 2">
    <name type="scientific">Caballeronia udeis</name>
    <dbReference type="NCBI Taxonomy" id="1232866"/>
    <lineage>
        <taxon>Bacteria</taxon>
        <taxon>Pseudomonadati</taxon>
        <taxon>Pseudomonadota</taxon>
        <taxon>Betaproteobacteria</taxon>
        <taxon>Burkholderiales</taxon>
        <taxon>Burkholderiaceae</taxon>
        <taxon>Caballeronia</taxon>
    </lineage>
</organism>
<proteinExistence type="predicted"/>